<organism evidence="4">
    <name type="scientific">hydrothermal vent metagenome</name>
    <dbReference type="NCBI Taxonomy" id="652676"/>
    <lineage>
        <taxon>unclassified sequences</taxon>
        <taxon>metagenomes</taxon>
        <taxon>ecological metagenomes</taxon>
    </lineage>
</organism>
<evidence type="ECO:0000313" key="4">
    <source>
        <dbReference type="EMBL" id="CUV05946.1"/>
    </source>
</evidence>
<dbReference type="InterPro" id="IPR011251">
    <property type="entry name" value="Luciferase-like_dom"/>
</dbReference>
<feature type="domain" description="Luciferase-like" evidence="3">
    <location>
        <begin position="1"/>
        <end position="311"/>
    </location>
</feature>
<dbReference type="Gene3D" id="3.20.20.30">
    <property type="entry name" value="Luciferase-like domain"/>
    <property type="match status" value="1"/>
</dbReference>
<name>A0A160VCK6_9ZZZZ</name>
<dbReference type="PANTHER" id="PTHR30137:SF8">
    <property type="entry name" value="BLR5498 PROTEIN"/>
    <property type="match status" value="1"/>
</dbReference>
<protein>
    <submittedName>
        <fullName evidence="4">Alkanal monooxygenase alpha chain</fullName>
        <ecNumber evidence="4">1.14.14.3</ecNumber>
    </submittedName>
</protein>
<dbReference type="Pfam" id="PF00296">
    <property type="entry name" value="Bac_luciferase"/>
    <property type="match status" value="1"/>
</dbReference>
<sequence length="348" mass="39647">MKFALFLPASWTDKDTVHQSRIYGEVLEQARYAEELGFDSLWIAEHHSSRYGIFPSLMPILSHIAAQTKTIRLGAGVSVLPFHNPIRLAEETAMVDLLSNGRLNLGVGRGSADYEYGNFKIDFDSRDDRFREVLDIILGLWTTEDFTYHGRYHQVDGITIAPRPLQKPHPPVHVAVSRTAASIDIAVARDMPVLTTYFTPVDDTLALMRLYSERCDAAGRVSQMAEMPFFRFIYLSEDEKAANEIPEKAITWVRDLSAYRRTITKGDEIHIDLDQWRKESGEESRSYQSELANNYFCTPDQCIDRIAELQSQHGISYFGANFAFGSMEHAKVMASMKLFAQEVMPKFR</sequence>
<dbReference type="PANTHER" id="PTHR30137">
    <property type="entry name" value="LUCIFERASE-LIKE MONOOXYGENASE"/>
    <property type="match status" value="1"/>
</dbReference>
<dbReference type="EMBL" id="FAXA01000477">
    <property type="protein sequence ID" value="CUV05946.1"/>
    <property type="molecule type" value="Genomic_DNA"/>
</dbReference>
<dbReference type="GO" id="GO:0047646">
    <property type="term" value="F:alkanal monooxygenase (FMN-linked) activity"/>
    <property type="evidence" value="ECO:0007669"/>
    <property type="project" value="UniProtKB-EC"/>
</dbReference>
<accession>A0A160VCK6</accession>
<evidence type="ECO:0000256" key="2">
    <source>
        <dbReference type="ARBA" id="ARBA00023033"/>
    </source>
</evidence>
<dbReference type="InterPro" id="IPR050766">
    <property type="entry name" value="Bact_Lucif_Oxidored"/>
</dbReference>
<dbReference type="GO" id="GO:0005829">
    <property type="term" value="C:cytosol"/>
    <property type="evidence" value="ECO:0007669"/>
    <property type="project" value="TreeGrafter"/>
</dbReference>
<keyword evidence="1 4" id="KW-0560">Oxidoreductase</keyword>
<dbReference type="SUPFAM" id="SSF51679">
    <property type="entry name" value="Bacterial luciferase-like"/>
    <property type="match status" value="1"/>
</dbReference>
<keyword evidence="2 4" id="KW-0503">Monooxygenase</keyword>
<dbReference type="EC" id="1.14.14.3" evidence="4"/>
<evidence type="ECO:0000259" key="3">
    <source>
        <dbReference type="Pfam" id="PF00296"/>
    </source>
</evidence>
<evidence type="ECO:0000256" key="1">
    <source>
        <dbReference type="ARBA" id="ARBA00023002"/>
    </source>
</evidence>
<dbReference type="AlphaFoldDB" id="A0A160VCK6"/>
<reference evidence="4" key="1">
    <citation type="submission" date="2015-10" db="EMBL/GenBank/DDBJ databases">
        <authorList>
            <person name="Gilbert D.G."/>
        </authorList>
    </citation>
    <scope>NUCLEOTIDE SEQUENCE</scope>
</reference>
<proteinExistence type="predicted"/>
<dbReference type="InterPro" id="IPR036661">
    <property type="entry name" value="Luciferase-like_sf"/>
</dbReference>
<gene>
    <name evidence="4" type="ORF">MGWOODY_Clf59</name>
</gene>